<dbReference type="PANTHER" id="PTHR43083:SF6">
    <property type="entry name" value="MANNAN POLYMERASE COMPLEXES SUBUNIT MNN9"/>
    <property type="match status" value="1"/>
</dbReference>
<organism evidence="1 2">
    <name type="scientific">Caloramator quimbayensis</name>
    <dbReference type="NCBI Taxonomy" id="1147123"/>
    <lineage>
        <taxon>Bacteria</taxon>
        <taxon>Bacillati</taxon>
        <taxon>Bacillota</taxon>
        <taxon>Clostridia</taxon>
        <taxon>Eubacteriales</taxon>
        <taxon>Clostridiaceae</taxon>
        <taxon>Caloramator</taxon>
    </lineage>
</organism>
<dbReference type="GO" id="GO:0006487">
    <property type="term" value="P:protein N-linked glycosylation"/>
    <property type="evidence" value="ECO:0007669"/>
    <property type="project" value="TreeGrafter"/>
</dbReference>
<dbReference type="InterPro" id="IPR052086">
    <property type="entry name" value="Mannan_Polymerase_Subunit"/>
</dbReference>
<dbReference type="STRING" id="1147123.SAMN05443428_10957"/>
<dbReference type="OrthoDB" id="183314at2"/>
<gene>
    <name evidence="1" type="ORF">SAMN05443428_10957</name>
</gene>
<dbReference type="AlphaFoldDB" id="A0A1T4XHH5"/>
<dbReference type="Proteomes" id="UP000190105">
    <property type="component" value="Unassembled WGS sequence"/>
</dbReference>
<proteinExistence type="predicted"/>
<dbReference type="RefSeq" id="WP_078696489.1">
    <property type="nucleotide sequence ID" value="NZ_FUYH01000009.1"/>
</dbReference>
<dbReference type="Gene3D" id="3.90.550.10">
    <property type="entry name" value="Spore Coat Polysaccharide Biosynthesis Protein SpsA, Chain A"/>
    <property type="match status" value="1"/>
</dbReference>
<protein>
    <submittedName>
        <fullName evidence="1">Anp1 protein</fullName>
    </submittedName>
</protein>
<keyword evidence="2" id="KW-1185">Reference proteome</keyword>
<evidence type="ECO:0000313" key="2">
    <source>
        <dbReference type="Proteomes" id="UP000190105"/>
    </source>
</evidence>
<dbReference type="EMBL" id="FUYH01000009">
    <property type="protein sequence ID" value="SKA88980.1"/>
    <property type="molecule type" value="Genomic_DNA"/>
</dbReference>
<sequence length="229" mass="27408">MNRIMIGCPVHNREWILPHYLKHVYEIDYPRDKITLCFIVNDSKDKTMDILLEFKKRYGKQYRNIIIKEINFNMPEDNRQNRIEKKIYDRIAKVRNEFLGCIHDEDYVFSVDSDILVPKYSLKRLLSHKKDVVSALVYNDRNNIYPNILNIKNGKIMHYFDFPKESLFQVDITGAVYIIKGEICKKVKYEYHKLGEDVPFCLSAKKLGYKIWCDSSVCCRHIMYPYMLK</sequence>
<evidence type="ECO:0000313" key="1">
    <source>
        <dbReference type="EMBL" id="SKA88980.1"/>
    </source>
</evidence>
<name>A0A1T4XHH5_9CLOT</name>
<dbReference type="GO" id="GO:0000032">
    <property type="term" value="P:cell wall mannoprotein biosynthetic process"/>
    <property type="evidence" value="ECO:0007669"/>
    <property type="project" value="TreeGrafter"/>
</dbReference>
<dbReference type="PANTHER" id="PTHR43083">
    <property type="entry name" value="MANNAN POLYMERASE II"/>
    <property type="match status" value="1"/>
</dbReference>
<dbReference type="InterPro" id="IPR029044">
    <property type="entry name" value="Nucleotide-diphossugar_trans"/>
</dbReference>
<reference evidence="2" key="1">
    <citation type="submission" date="2017-02" db="EMBL/GenBank/DDBJ databases">
        <authorList>
            <person name="Varghese N."/>
            <person name="Submissions S."/>
        </authorList>
    </citation>
    <scope>NUCLEOTIDE SEQUENCE [LARGE SCALE GENOMIC DNA]</scope>
    <source>
        <strain evidence="2">USBA 833</strain>
    </source>
</reference>
<dbReference type="SUPFAM" id="SSF53448">
    <property type="entry name" value="Nucleotide-diphospho-sugar transferases"/>
    <property type="match status" value="1"/>
</dbReference>
<dbReference type="GO" id="GO:0000009">
    <property type="term" value="F:alpha-1,6-mannosyltransferase activity"/>
    <property type="evidence" value="ECO:0007669"/>
    <property type="project" value="TreeGrafter"/>
</dbReference>
<accession>A0A1T4XHH5</accession>
<dbReference type="Pfam" id="PF03452">
    <property type="entry name" value="Anp1"/>
    <property type="match status" value="1"/>
</dbReference>